<dbReference type="Proteomes" id="UP001183794">
    <property type="component" value="Unassembled WGS sequence"/>
</dbReference>
<sequence length="224" mass="24071">MSSTTKQVTGGSQTLARGLHALALIGESDTPLTVPKLAQELGIHRSMAYRLVRTLEEFGFIERDSTGNLEIGVRMATLTRSIARDLQTAASPELIVLSNALGMTAFIVTYDGEQAVTLLAVEPQDAITTVAQRPGSRHPIDRGAPGRVIRSQLRPEEYPPKDYEVSHDEVFAGVTSIAVPLRTKDGRPASLAILYLTEGGADIADAAAQLRRSAQRIERVLGTA</sequence>
<keyword evidence="1" id="KW-0805">Transcription regulation</keyword>
<dbReference type="Pfam" id="PF09339">
    <property type="entry name" value="HTH_IclR"/>
    <property type="match status" value="1"/>
</dbReference>
<keyword evidence="4" id="KW-0238">DNA-binding</keyword>
<dbReference type="InterPro" id="IPR050707">
    <property type="entry name" value="HTH_MetabolicPath_Reg"/>
</dbReference>
<dbReference type="InterPro" id="IPR036390">
    <property type="entry name" value="WH_DNA-bd_sf"/>
</dbReference>
<reference evidence="4 5" key="1">
    <citation type="submission" date="2023-07" db="EMBL/GenBank/DDBJ databases">
        <title>Sequencing the genomes of 1000 actinobacteria strains.</title>
        <authorList>
            <person name="Klenk H.-P."/>
        </authorList>
    </citation>
    <scope>NUCLEOTIDE SEQUENCE [LARGE SCALE GENOMIC DNA]</scope>
    <source>
        <strain evidence="4 5">DSM 22966</strain>
    </source>
</reference>
<dbReference type="PANTHER" id="PTHR30136:SF24">
    <property type="entry name" value="HTH-TYPE TRANSCRIPTIONAL REPRESSOR ALLR"/>
    <property type="match status" value="1"/>
</dbReference>
<accession>A0ABU2AWT4</accession>
<gene>
    <name evidence="4" type="ORF">J2S62_000074</name>
</gene>
<dbReference type="Gene3D" id="1.10.10.10">
    <property type="entry name" value="Winged helix-like DNA-binding domain superfamily/Winged helix DNA-binding domain"/>
    <property type="match status" value="1"/>
</dbReference>
<dbReference type="SUPFAM" id="SSF55781">
    <property type="entry name" value="GAF domain-like"/>
    <property type="match status" value="1"/>
</dbReference>
<keyword evidence="2" id="KW-0804">Transcription</keyword>
<dbReference type="PROSITE" id="PS51077">
    <property type="entry name" value="HTH_ICLR"/>
    <property type="match status" value="1"/>
</dbReference>
<evidence type="ECO:0000259" key="3">
    <source>
        <dbReference type="PROSITE" id="PS51077"/>
    </source>
</evidence>
<evidence type="ECO:0000256" key="2">
    <source>
        <dbReference type="ARBA" id="ARBA00023163"/>
    </source>
</evidence>
<evidence type="ECO:0000256" key="1">
    <source>
        <dbReference type="ARBA" id="ARBA00023015"/>
    </source>
</evidence>
<dbReference type="SUPFAM" id="SSF46785">
    <property type="entry name" value="Winged helix' DNA-binding domain"/>
    <property type="match status" value="1"/>
</dbReference>
<protein>
    <submittedName>
        <fullName evidence="4">DNA-binding IclR family transcriptional regulator</fullName>
    </submittedName>
</protein>
<dbReference type="InterPro" id="IPR005471">
    <property type="entry name" value="Tscrpt_reg_IclR_N"/>
</dbReference>
<keyword evidence="5" id="KW-1185">Reference proteome</keyword>
<proteinExistence type="predicted"/>
<dbReference type="PANTHER" id="PTHR30136">
    <property type="entry name" value="HELIX-TURN-HELIX TRANSCRIPTIONAL REGULATOR, ICLR FAMILY"/>
    <property type="match status" value="1"/>
</dbReference>
<dbReference type="SMART" id="SM00346">
    <property type="entry name" value="HTH_ICLR"/>
    <property type="match status" value="1"/>
</dbReference>
<dbReference type="GO" id="GO:0003677">
    <property type="term" value="F:DNA binding"/>
    <property type="evidence" value="ECO:0007669"/>
    <property type="project" value="UniProtKB-KW"/>
</dbReference>
<dbReference type="EMBL" id="JAVDYJ010000001">
    <property type="protein sequence ID" value="MDR7345817.1"/>
    <property type="molecule type" value="Genomic_DNA"/>
</dbReference>
<name>A0ABU2AWT4_9MICC</name>
<dbReference type="InterPro" id="IPR036388">
    <property type="entry name" value="WH-like_DNA-bd_sf"/>
</dbReference>
<comment type="caution">
    <text evidence="4">The sequence shown here is derived from an EMBL/GenBank/DDBJ whole genome shotgun (WGS) entry which is preliminary data.</text>
</comment>
<organism evidence="4 5">
    <name type="scientific">Enteractinococcus fodinae</name>
    <dbReference type="NCBI Taxonomy" id="684663"/>
    <lineage>
        <taxon>Bacteria</taxon>
        <taxon>Bacillati</taxon>
        <taxon>Actinomycetota</taxon>
        <taxon>Actinomycetes</taxon>
        <taxon>Micrococcales</taxon>
        <taxon>Micrococcaceae</taxon>
    </lineage>
</organism>
<evidence type="ECO:0000313" key="4">
    <source>
        <dbReference type="EMBL" id="MDR7345817.1"/>
    </source>
</evidence>
<dbReference type="RefSeq" id="WP_310169975.1">
    <property type="nucleotide sequence ID" value="NZ_BAABHE010000002.1"/>
</dbReference>
<evidence type="ECO:0000313" key="5">
    <source>
        <dbReference type="Proteomes" id="UP001183794"/>
    </source>
</evidence>
<feature type="domain" description="HTH iclR-type" evidence="3">
    <location>
        <begin position="12"/>
        <end position="73"/>
    </location>
</feature>
<dbReference type="InterPro" id="IPR029016">
    <property type="entry name" value="GAF-like_dom_sf"/>
</dbReference>
<dbReference type="Gene3D" id="3.30.450.40">
    <property type="match status" value="2"/>
</dbReference>